<organism evidence="2 3">
    <name type="scientific">Meganyctiphanes norvegica</name>
    <name type="common">Northern krill</name>
    <name type="synonym">Thysanopoda norvegica</name>
    <dbReference type="NCBI Taxonomy" id="48144"/>
    <lineage>
        <taxon>Eukaryota</taxon>
        <taxon>Metazoa</taxon>
        <taxon>Ecdysozoa</taxon>
        <taxon>Arthropoda</taxon>
        <taxon>Crustacea</taxon>
        <taxon>Multicrustacea</taxon>
        <taxon>Malacostraca</taxon>
        <taxon>Eumalacostraca</taxon>
        <taxon>Eucarida</taxon>
        <taxon>Euphausiacea</taxon>
        <taxon>Euphausiidae</taxon>
        <taxon>Meganyctiphanes</taxon>
    </lineage>
</organism>
<evidence type="ECO:0000313" key="2">
    <source>
        <dbReference type="EMBL" id="CAL4098414.1"/>
    </source>
</evidence>
<dbReference type="Proteomes" id="UP001497623">
    <property type="component" value="Unassembled WGS sequence"/>
</dbReference>
<accession>A0AAV2QS16</accession>
<comment type="caution">
    <text evidence="2">The sequence shown here is derived from an EMBL/GenBank/DDBJ whole genome shotgun (WGS) entry which is preliminary data.</text>
</comment>
<sequence length="132" mass="14909">MHFIQILLVATMAIGSLCAPTKITSKEISDEVVDSTESLNDVLQSEEDMENVVNEEEDIEDVLPENALDDLMRSHEALDDVMIMDPIDALFDALDKASRQIIEGAQVLQEISLHRRAARQLLERSYNMFAIY</sequence>
<dbReference type="AlphaFoldDB" id="A0AAV2QS16"/>
<dbReference type="EMBL" id="CAXKWB010010546">
    <property type="protein sequence ID" value="CAL4098414.1"/>
    <property type="molecule type" value="Genomic_DNA"/>
</dbReference>
<name>A0AAV2QS16_MEGNR</name>
<feature type="signal peptide" evidence="1">
    <location>
        <begin position="1"/>
        <end position="18"/>
    </location>
</feature>
<feature type="chain" id="PRO_5043886898" description="Secreted protein" evidence="1">
    <location>
        <begin position="19"/>
        <end position="132"/>
    </location>
</feature>
<evidence type="ECO:0000313" key="3">
    <source>
        <dbReference type="Proteomes" id="UP001497623"/>
    </source>
</evidence>
<protein>
    <recommendedName>
        <fullName evidence="4">Secreted protein</fullName>
    </recommendedName>
</protein>
<reference evidence="2 3" key="1">
    <citation type="submission" date="2024-05" db="EMBL/GenBank/DDBJ databases">
        <authorList>
            <person name="Wallberg A."/>
        </authorList>
    </citation>
    <scope>NUCLEOTIDE SEQUENCE [LARGE SCALE GENOMIC DNA]</scope>
</reference>
<keyword evidence="1" id="KW-0732">Signal</keyword>
<evidence type="ECO:0000256" key="1">
    <source>
        <dbReference type="SAM" id="SignalP"/>
    </source>
</evidence>
<proteinExistence type="predicted"/>
<keyword evidence="3" id="KW-1185">Reference proteome</keyword>
<evidence type="ECO:0008006" key="4">
    <source>
        <dbReference type="Google" id="ProtNLM"/>
    </source>
</evidence>
<gene>
    <name evidence="2" type="ORF">MNOR_LOCUS16222</name>
</gene>